<gene>
    <name evidence="1" type="ORF">A9C11_13075</name>
</gene>
<name>A0A127MUL4_9PSED</name>
<dbReference type="GeneID" id="72996604"/>
<protein>
    <submittedName>
        <fullName evidence="1">Uncharacterized protein</fullName>
    </submittedName>
</protein>
<dbReference type="AlphaFoldDB" id="A0A127MUL4"/>
<organism evidence="1 2">
    <name type="scientific">Pseudomonas citronellolis</name>
    <dbReference type="NCBI Taxonomy" id="53408"/>
    <lineage>
        <taxon>Bacteria</taxon>
        <taxon>Pseudomonadati</taxon>
        <taxon>Pseudomonadota</taxon>
        <taxon>Gammaproteobacteria</taxon>
        <taxon>Pseudomonadales</taxon>
        <taxon>Pseudomonadaceae</taxon>
        <taxon>Pseudomonas</taxon>
    </lineage>
</organism>
<evidence type="ECO:0000313" key="1">
    <source>
        <dbReference type="EMBL" id="ANI14863.1"/>
    </source>
</evidence>
<sequence>MKRLHLLAGSAMLSLGLFSGMTATWLNYRSASEFDGRYRSSGQLILADGRVLRLEHSLLLRDGRFYAVTRQGDTVQKTSGHVESGFLDHLRLRVEKSELAELQQAAQLDNELLFNLLYGSDNDSVLNLQPHGDCLLAEETRQLYCAERFAGEP</sequence>
<dbReference type="Proteomes" id="UP000077748">
    <property type="component" value="Chromosome"/>
</dbReference>
<accession>A0A127MUL4</accession>
<dbReference type="STRING" id="53408.A9C11_13075"/>
<dbReference type="RefSeq" id="WP_051879055.1">
    <property type="nucleotide sequence ID" value="NZ_CP014158.1"/>
</dbReference>
<proteinExistence type="predicted"/>
<evidence type="ECO:0000313" key="2">
    <source>
        <dbReference type="Proteomes" id="UP000077748"/>
    </source>
</evidence>
<dbReference type="EMBL" id="CP015878">
    <property type="protein sequence ID" value="ANI14863.1"/>
    <property type="molecule type" value="Genomic_DNA"/>
</dbReference>
<dbReference type="KEGG" id="pcq:PcP3B5_35390"/>
<reference evidence="1 2" key="1">
    <citation type="submission" date="2016-05" db="EMBL/GenBank/DDBJ databases">
        <title>Genome Sequence of Pseudomonas citronellolis Strain SJTE-3, an Estrogens and Persistent Organic Pollutants degradation strain.</title>
        <authorList>
            <person name="Liang R."/>
        </authorList>
    </citation>
    <scope>NUCLEOTIDE SEQUENCE [LARGE SCALE GENOMIC DNA]</scope>
    <source>
        <strain evidence="1 2">SJTE-3</strain>
    </source>
</reference>